<sequence>MEVGGNTSCVQVLPSTETLIILDAGTGIRLLGNEMIRNQKAQNLMGHVFLSHTHWDHIQGFPFFSPAFIASNHFKVYGAGKAEERLEDVLKGQMNYQYFPVQLDQMGARIEFVELQEETIEIEPGLKISSRSFNHPGGVYGFRIEHEGCSLIYATDMEYTLETLDPRLVEFAKGADLFIYDSQYTPEELQTKTGWGHSTHTAAAHIAQMAGVKRLMLYHHDPMHSDQQLALMEAQAREVFPESYLARESLEIDLKAL</sequence>
<evidence type="ECO:0000313" key="2">
    <source>
        <dbReference type="EMBL" id="PIW15196.1"/>
    </source>
</evidence>
<dbReference type="EMBL" id="PFFQ01000053">
    <property type="protein sequence ID" value="PIW15196.1"/>
    <property type="molecule type" value="Genomic_DNA"/>
</dbReference>
<dbReference type="PANTHER" id="PTHR42663">
    <property type="entry name" value="HYDROLASE C777.06C-RELATED-RELATED"/>
    <property type="match status" value="1"/>
</dbReference>
<comment type="caution">
    <text evidence="2">The sequence shown here is derived from an EMBL/GenBank/DDBJ whole genome shotgun (WGS) entry which is preliminary data.</text>
</comment>
<evidence type="ECO:0000259" key="1">
    <source>
        <dbReference type="Pfam" id="PF12706"/>
    </source>
</evidence>
<accession>A0A2M7G0N9</accession>
<feature type="domain" description="Metallo-beta-lactamase" evidence="1">
    <location>
        <begin position="20"/>
        <end position="220"/>
    </location>
</feature>
<dbReference type="CDD" id="cd07715">
    <property type="entry name" value="TaR3-like_MBL-fold"/>
    <property type="match status" value="1"/>
</dbReference>
<dbReference type="Proteomes" id="UP000231019">
    <property type="component" value="Unassembled WGS sequence"/>
</dbReference>
<organism evidence="2 3">
    <name type="scientific">bacterium (Candidatus Blackallbacteria) CG17_big_fil_post_rev_8_21_14_2_50_48_46</name>
    <dbReference type="NCBI Taxonomy" id="2014261"/>
    <lineage>
        <taxon>Bacteria</taxon>
        <taxon>Candidatus Blackallbacteria</taxon>
    </lineage>
</organism>
<dbReference type="SUPFAM" id="SSF56281">
    <property type="entry name" value="Metallo-hydrolase/oxidoreductase"/>
    <property type="match status" value="1"/>
</dbReference>
<proteinExistence type="predicted"/>
<evidence type="ECO:0000313" key="3">
    <source>
        <dbReference type="Proteomes" id="UP000231019"/>
    </source>
</evidence>
<name>A0A2M7G0N9_9BACT</name>
<dbReference type="InterPro" id="IPR001279">
    <property type="entry name" value="Metallo-B-lactamas"/>
</dbReference>
<dbReference type="Gene3D" id="3.60.15.10">
    <property type="entry name" value="Ribonuclease Z/Hydroxyacylglutathione hydrolase-like"/>
    <property type="match status" value="1"/>
</dbReference>
<dbReference type="PANTHER" id="PTHR42663:SF4">
    <property type="entry name" value="SLL1036 PROTEIN"/>
    <property type="match status" value="1"/>
</dbReference>
<keyword evidence="2" id="KW-0378">Hydrolase</keyword>
<protein>
    <submittedName>
        <fullName evidence="2">MBL fold metallo-hydrolase</fullName>
    </submittedName>
</protein>
<reference evidence="2 3" key="1">
    <citation type="submission" date="2017-09" db="EMBL/GenBank/DDBJ databases">
        <title>Depth-based differentiation of microbial function through sediment-hosted aquifers and enrichment of novel symbionts in the deep terrestrial subsurface.</title>
        <authorList>
            <person name="Probst A.J."/>
            <person name="Ladd B."/>
            <person name="Jarett J.K."/>
            <person name="Geller-Mcgrath D.E."/>
            <person name="Sieber C.M."/>
            <person name="Emerson J.B."/>
            <person name="Anantharaman K."/>
            <person name="Thomas B.C."/>
            <person name="Malmstrom R."/>
            <person name="Stieglmeier M."/>
            <person name="Klingl A."/>
            <person name="Woyke T."/>
            <person name="Ryan C.M."/>
            <person name="Banfield J.F."/>
        </authorList>
    </citation>
    <scope>NUCLEOTIDE SEQUENCE [LARGE SCALE GENOMIC DNA]</scope>
    <source>
        <strain evidence="2">CG17_big_fil_post_rev_8_21_14_2_50_48_46</strain>
    </source>
</reference>
<dbReference type="AlphaFoldDB" id="A0A2M7G0N9"/>
<dbReference type="Pfam" id="PF12706">
    <property type="entry name" value="Lactamase_B_2"/>
    <property type="match status" value="1"/>
</dbReference>
<dbReference type="InterPro" id="IPR036866">
    <property type="entry name" value="RibonucZ/Hydroxyglut_hydro"/>
</dbReference>
<gene>
    <name evidence="2" type="ORF">COW36_17390</name>
</gene>
<dbReference type="GO" id="GO:0016787">
    <property type="term" value="F:hydrolase activity"/>
    <property type="evidence" value="ECO:0007669"/>
    <property type="project" value="UniProtKB-KW"/>
</dbReference>